<gene>
    <name evidence="2" type="ORF">E6C27_scaffold1202G00410</name>
</gene>
<reference evidence="2 3" key="1">
    <citation type="submission" date="2019-08" db="EMBL/GenBank/DDBJ databases">
        <title>Draft genome sequences of two oriental melons (Cucumis melo L. var makuwa).</title>
        <authorList>
            <person name="Kwon S.-Y."/>
        </authorList>
    </citation>
    <scope>NUCLEOTIDE SEQUENCE [LARGE SCALE GENOMIC DNA]</scope>
    <source>
        <strain evidence="3">cv. SW 3</strain>
        <tissue evidence="2">Leaf</tissue>
    </source>
</reference>
<organism evidence="2 3">
    <name type="scientific">Cucumis melo var. makuwa</name>
    <name type="common">Oriental melon</name>
    <dbReference type="NCBI Taxonomy" id="1194695"/>
    <lineage>
        <taxon>Eukaryota</taxon>
        <taxon>Viridiplantae</taxon>
        <taxon>Streptophyta</taxon>
        <taxon>Embryophyta</taxon>
        <taxon>Tracheophyta</taxon>
        <taxon>Spermatophyta</taxon>
        <taxon>Magnoliopsida</taxon>
        <taxon>eudicotyledons</taxon>
        <taxon>Gunneridae</taxon>
        <taxon>Pentapetalae</taxon>
        <taxon>rosids</taxon>
        <taxon>fabids</taxon>
        <taxon>Cucurbitales</taxon>
        <taxon>Cucurbitaceae</taxon>
        <taxon>Benincaseae</taxon>
        <taxon>Cucumis</taxon>
    </lineage>
</organism>
<dbReference type="AlphaFoldDB" id="A0A5A7TTP8"/>
<proteinExistence type="predicted"/>
<dbReference type="Proteomes" id="UP000321393">
    <property type="component" value="Unassembled WGS sequence"/>
</dbReference>
<dbReference type="OrthoDB" id="1936908at2759"/>
<evidence type="ECO:0000313" key="3">
    <source>
        <dbReference type="Proteomes" id="UP000321393"/>
    </source>
</evidence>
<evidence type="ECO:0000313" key="2">
    <source>
        <dbReference type="EMBL" id="KAA0045496.1"/>
    </source>
</evidence>
<dbReference type="EMBL" id="SSTE01014403">
    <property type="protein sequence ID" value="KAA0045496.1"/>
    <property type="molecule type" value="Genomic_DNA"/>
</dbReference>
<evidence type="ECO:0000259" key="1">
    <source>
        <dbReference type="Pfam" id="PF03732"/>
    </source>
</evidence>
<protein>
    <recommendedName>
        <fullName evidence="1">Retrotransposon gag domain-containing protein</fullName>
    </recommendedName>
</protein>
<feature type="domain" description="Retrotransposon gag" evidence="1">
    <location>
        <begin position="128"/>
        <end position="212"/>
    </location>
</feature>
<dbReference type="Pfam" id="PF03732">
    <property type="entry name" value="Retrotrans_gag"/>
    <property type="match status" value="1"/>
</dbReference>
<name>A0A5A7TTP8_CUCMM</name>
<dbReference type="InterPro" id="IPR005162">
    <property type="entry name" value="Retrotrans_gag_dom"/>
</dbReference>
<comment type="caution">
    <text evidence="2">The sequence shown here is derived from an EMBL/GenBank/DDBJ whole genome shotgun (WGS) entry which is preliminary data.</text>
</comment>
<accession>A0A5A7TTP8</accession>
<sequence length="246" mass="28331">MDINNAHMEISPNHHLSISSPHSNLGSDLYFHIHKRESIKSTPVARFPSNNFSCYTKDIDTCNLKVIREGVPIGITLTISSIWASAVCNTSKTANNARILRLVNIVTSVLEQLYTRIIRRKWPEGSEDWWISYVARVGGVDFIILEGFRRGFQEKFYPRSFVDVKRKEFLCLVQDDMTVAEYEKKFTELAKYTIIFIIDEENKWKCFEGGLQMTIQTSVTVSANWSDFFKLIKAAMRIERCLAKGD</sequence>